<dbReference type="AlphaFoldDB" id="A0A0F9TMS0"/>
<reference evidence="14" key="1">
    <citation type="journal article" date="2015" name="Nature">
        <title>Complex archaea that bridge the gap between prokaryotes and eukaryotes.</title>
        <authorList>
            <person name="Spang A."/>
            <person name="Saw J.H."/>
            <person name="Jorgensen S.L."/>
            <person name="Zaremba-Niedzwiedzka K."/>
            <person name="Martijn J."/>
            <person name="Lind A.E."/>
            <person name="van Eijk R."/>
            <person name="Schleper C."/>
            <person name="Guy L."/>
            <person name="Ettema T.J."/>
        </authorList>
    </citation>
    <scope>NUCLEOTIDE SEQUENCE</scope>
</reference>
<comment type="caution">
    <text evidence="14">The sequence shown here is derived from an EMBL/GenBank/DDBJ whole genome shotgun (WGS) entry which is preliminary data.</text>
</comment>
<dbReference type="Gene3D" id="1.10.287.130">
    <property type="match status" value="1"/>
</dbReference>
<dbReference type="InterPro" id="IPR003660">
    <property type="entry name" value="HAMP_dom"/>
</dbReference>
<evidence type="ECO:0000256" key="7">
    <source>
        <dbReference type="ARBA" id="ARBA00022777"/>
    </source>
</evidence>
<evidence type="ECO:0000256" key="5">
    <source>
        <dbReference type="ARBA" id="ARBA00022679"/>
    </source>
</evidence>
<gene>
    <name evidence="14" type="ORF">LCGC14_0633660</name>
</gene>
<keyword evidence="10 11" id="KW-0472">Membrane</keyword>
<dbReference type="SMART" id="SM00387">
    <property type="entry name" value="HATPase_c"/>
    <property type="match status" value="1"/>
</dbReference>
<accession>A0A0F9TMS0</accession>
<keyword evidence="9" id="KW-0902">Two-component regulatory system</keyword>
<evidence type="ECO:0000256" key="8">
    <source>
        <dbReference type="ARBA" id="ARBA00022989"/>
    </source>
</evidence>
<dbReference type="PANTHER" id="PTHR45436">
    <property type="entry name" value="SENSOR HISTIDINE KINASE YKOH"/>
    <property type="match status" value="1"/>
</dbReference>
<dbReference type="InterPro" id="IPR036890">
    <property type="entry name" value="HATPase_C_sf"/>
</dbReference>
<evidence type="ECO:0000259" key="12">
    <source>
        <dbReference type="PROSITE" id="PS50109"/>
    </source>
</evidence>
<feature type="transmembrane region" description="Helical" evidence="11">
    <location>
        <begin position="155"/>
        <end position="180"/>
    </location>
</feature>
<dbReference type="InterPro" id="IPR050428">
    <property type="entry name" value="TCS_sensor_his_kinase"/>
</dbReference>
<name>A0A0F9TMS0_9ZZZZ</name>
<evidence type="ECO:0000313" key="14">
    <source>
        <dbReference type="EMBL" id="KKN50351.1"/>
    </source>
</evidence>
<evidence type="ECO:0000256" key="2">
    <source>
        <dbReference type="ARBA" id="ARBA00004370"/>
    </source>
</evidence>
<dbReference type="PANTHER" id="PTHR45436:SF5">
    <property type="entry name" value="SENSOR HISTIDINE KINASE TRCS"/>
    <property type="match status" value="1"/>
</dbReference>
<comment type="subcellular location">
    <subcellularLocation>
        <location evidence="2">Membrane</location>
    </subcellularLocation>
</comment>
<dbReference type="SUPFAM" id="SSF55874">
    <property type="entry name" value="ATPase domain of HSP90 chaperone/DNA topoisomerase II/histidine kinase"/>
    <property type="match status" value="1"/>
</dbReference>
<evidence type="ECO:0000256" key="11">
    <source>
        <dbReference type="SAM" id="Phobius"/>
    </source>
</evidence>
<dbReference type="GO" id="GO:0000155">
    <property type="term" value="F:phosphorelay sensor kinase activity"/>
    <property type="evidence" value="ECO:0007669"/>
    <property type="project" value="InterPro"/>
</dbReference>
<feature type="domain" description="Histidine kinase" evidence="12">
    <location>
        <begin position="236"/>
        <end position="438"/>
    </location>
</feature>
<protein>
    <recommendedName>
        <fullName evidence="3">histidine kinase</fullName>
        <ecNumber evidence="3">2.7.13.3</ecNumber>
    </recommendedName>
</protein>
<comment type="catalytic activity">
    <reaction evidence="1">
        <text>ATP + protein L-histidine = ADP + protein N-phospho-L-histidine.</text>
        <dbReference type="EC" id="2.7.13.3"/>
    </reaction>
</comment>
<dbReference type="Gene3D" id="3.30.565.10">
    <property type="entry name" value="Histidine kinase-like ATPase, C-terminal domain"/>
    <property type="match status" value="1"/>
</dbReference>
<dbReference type="GO" id="GO:0005886">
    <property type="term" value="C:plasma membrane"/>
    <property type="evidence" value="ECO:0007669"/>
    <property type="project" value="TreeGrafter"/>
</dbReference>
<dbReference type="Pfam" id="PF02518">
    <property type="entry name" value="HATPase_c"/>
    <property type="match status" value="1"/>
</dbReference>
<evidence type="ECO:0000256" key="3">
    <source>
        <dbReference type="ARBA" id="ARBA00012438"/>
    </source>
</evidence>
<keyword evidence="8 11" id="KW-1133">Transmembrane helix</keyword>
<evidence type="ECO:0000259" key="13">
    <source>
        <dbReference type="PROSITE" id="PS50885"/>
    </source>
</evidence>
<dbReference type="PROSITE" id="PS50109">
    <property type="entry name" value="HIS_KIN"/>
    <property type="match status" value="1"/>
</dbReference>
<dbReference type="InterPro" id="IPR036097">
    <property type="entry name" value="HisK_dim/P_sf"/>
</dbReference>
<sequence>MFRRSIRLGLLASLMPLSFLVMLAVWFGHEALLEQFSRDVRQDMLAQESDQLQNLLTNSYPDTVRAIKSIESLEFVFQHAFAFRIGQTLYFSAGVDKEIMSPLLSEKTPGVVYIKSGQRSLIGYRRTFRTNRLPVVLVVAETQTPHLAGWERVHVSIAILSVLLLIVLWCVIFLAVHLALSPVSRVRNDLADLHSGRRARLHNTVPQEFSGLVNGFNRLLETLDDRLERSRRTIANLSHSVKTPLASVLAVLEADSSHISPDDRIYMIKQLRSLHKTLDSQMRRGDVSGPQISRSTQVVVLTEDLVDLVGRMFPQKQFRFSPKPGVPLKWQVDEQDFSEVAGNLLENAGKWSLSAVDLALSTSTEGLNLSISDDGPGIQEEDRERLLERWVRLDEQGSGYGLGLSIVKEIVDRYEGRLEFSESSLGGLQVNVLFPGQAVEECENARRFP</sequence>
<dbReference type="InterPro" id="IPR005467">
    <property type="entry name" value="His_kinase_dom"/>
</dbReference>
<proteinExistence type="predicted"/>
<feature type="transmembrane region" description="Helical" evidence="11">
    <location>
        <begin position="7"/>
        <end position="27"/>
    </location>
</feature>
<evidence type="ECO:0000256" key="4">
    <source>
        <dbReference type="ARBA" id="ARBA00022553"/>
    </source>
</evidence>
<keyword evidence="6 11" id="KW-0812">Transmembrane</keyword>
<organism evidence="14">
    <name type="scientific">marine sediment metagenome</name>
    <dbReference type="NCBI Taxonomy" id="412755"/>
    <lineage>
        <taxon>unclassified sequences</taxon>
        <taxon>metagenomes</taxon>
        <taxon>ecological metagenomes</taxon>
    </lineage>
</organism>
<keyword evidence="4" id="KW-0597">Phosphoprotein</keyword>
<keyword evidence="5" id="KW-0808">Transferase</keyword>
<feature type="domain" description="HAMP" evidence="13">
    <location>
        <begin position="177"/>
        <end position="228"/>
    </location>
</feature>
<keyword evidence="7" id="KW-0418">Kinase</keyword>
<evidence type="ECO:0000256" key="1">
    <source>
        <dbReference type="ARBA" id="ARBA00000085"/>
    </source>
</evidence>
<dbReference type="InterPro" id="IPR004358">
    <property type="entry name" value="Sig_transdc_His_kin-like_C"/>
</dbReference>
<dbReference type="EC" id="2.7.13.3" evidence="3"/>
<evidence type="ECO:0000256" key="10">
    <source>
        <dbReference type="ARBA" id="ARBA00023136"/>
    </source>
</evidence>
<dbReference type="SUPFAM" id="SSF47384">
    <property type="entry name" value="Homodimeric domain of signal transducing histidine kinase"/>
    <property type="match status" value="1"/>
</dbReference>
<evidence type="ECO:0000256" key="9">
    <source>
        <dbReference type="ARBA" id="ARBA00023012"/>
    </source>
</evidence>
<evidence type="ECO:0000256" key="6">
    <source>
        <dbReference type="ARBA" id="ARBA00022692"/>
    </source>
</evidence>
<dbReference type="InterPro" id="IPR003594">
    <property type="entry name" value="HATPase_dom"/>
</dbReference>
<dbReference type="PRINTS" id="PR00344">
    <property type="entry name" value="BCTRLSENSOR"/>
</dbReference>
<dbReference type="PROSITE" id="PS50885">
    <property type="entry name" value="HAMP"/>
    <property type="match status" value="1"/>
</dbReference>
<dbReference type="EMBL" id="LAZR01001119">
    <property type="protein sequence ID" value="KKN50351.1"/>
    <property type="molecule type" value="Genomic_DNA"/>
</dbReference>